<reference evidence="9" key="1">
    <citation type="submission" date="2022-05" db="EMBL/GenBank/DDBJ databases">
        <authorList>
            <person name="Oliphant S.A."/>
            <person name="Watson-Haigh N.S."/>
            <person name="Sumby K.M."/>
            <person name="Gardner J.M."/>
            <person name="Jiranek V."/>
        </authorList>
    </citation>
    <scope>NUCLEOTIDE SEQUENCE</scope>
    <source>
        <strain evidence="9">Ru20-1</strain>
    </source>
</reference>
<evidence type="ECO:0000313" key="9">
    <source>
        <dbReference type="EMBL" id="USS93154.1"/>
    </source>
</evidence>
<evidence type="ECO:0000256" key="1">
    <source>
        <dbReference type="ARBA" id="ARBA00022722"/>
    </source>
</evidence>
<protein>
    <recommendedName>
        <fullName evidence="5 6">Ribonuclease Y</fullName>
        <shortName evidence="5">RNase Y</shortName>
        <ecNumber evidence="5 6">3.1.-.-</ecNumber>
    </recommendedName>
</protein>
<dbReference type="InterPro" id="IPR003607">
    <property type="entry name" value="HD/PDEase_dom"/>
</dbReference>
<evidence type="ECO:0000256" key="2">
    <source>
        <dbReference type="ARBA" id="ARBA00022759"/>
    </source>
</evidence>
<keyword evidence="7" id="KW-0175">Coiled coil</keyword>
<dbReference type="PROSITE" id="PS51831">
    <property type="entry name" value="HD"/>
    <property type="match status" value="1"/>
</dbReference>
<keyword evidence="3 5" id="KW-0378">Hydrolase</keyword>
<dbReference type="Gene3D" id="1.10.3210.10">
    <property type="entry name" value="Hypothetical protein af1432"/>
    <property type="match status" value="1"/>
</dbReference>
<dbReference type="Pfam" id="PF12072">
    <property type="entry name" value="RNase_Y_N"/>
    <property type="match status" value="1"/>
</dbReference>
<name>A0ABY5C2Z4_9LACO</name>
<dbReference type="InterPro" id="IPR006674">
    <property type="entry name" value="HD_domain"/>
</dbReference>
<dbReference type="EMBL" id="CP097478">
    <property type="protein sequence ID" value="USS93154.1"/>
    <property type="molecule type" value="Genomic_DNA"/>
</dbReference>
<evidence type="ECO:0000256" key="4">
    <source>
        <dbReference type="ARBA" id="ARBA00022884"/>
    </source>
</evidence>
<feature type="coiled-coil region" evidence="7">
    <location>
        <begin position="63"/>
        <end position="157"/>
    </location>
</feature>
<sequence length="543" mass="60275">MINVVKNTMKGGTAMLYLIGGIGALVVGLIAGYVQQNRQVNHRLSHAHTQAQTIATDNQQQVAAAVQQIRQKIEAEVADHQADVEQEIDEQIAENELRQDRIDFQAKSLQSFANRLDKTKQNLDRSQAELQDLQNTIATDQARADQLQQERERVVHEKSGLAPEQAEQVVLQTTRTTLQQDYEMTVRDEHEEHQFTAPKTARQLMVDAIQAGPVDVPRAHIDRNVIIPDEGMRNKIVGKNEQRLRLLETLIGVDLIFNPESPETLIISTNDPLRREIARGVVNELITAKQVNPGVIEQLVRSTERQVLERLRTTGEETCASLHLGWVHPDLMKLVGRLQYRTSYGQNVLQHSVEVAELCGMMATELGANVRLAKRAGLLHDIGKAVDREVNGTHVELGVQIAQTYGEDEAVVDAIAASHGDVDSEATIAVLVRVADSMSGARPGARSESVEEYLNRLKGLERIANSHPAVKDSYAIQAGRELRMMVDPATINDQQTNQLAEQVCEQIESELTYPGKIKVTAIRRSNAVQYVGGKPQARKKHAS</sequence>
<comment type="similarity">
    <text evidence="5">Belongs to the RNase Y family.</text>
</comment>
<evidence type="ECO:0000256" key="6">
    <source>
        <dbReference type="NCBIfam" id="TIGR03319"/>
    </source>
</evidence>
<feature type="domain" description="HD" evidence="8">
    <location>
        <begin position="348"/>
        <end position="441"/>
    </location>
</feature>
<dbReference type="NCBIfam" id="TIGR03319">
    <property type="entry name" value="RNase_Y"/>
    <property type="match status" value="1"/>
</dbReference>
<comment type="function">
    <text evidence="5">Endoribonuclease that initiates mRNA decay.</text>
</comment>
<dbReference type="CDD" id="cd00077">
    <property type="entry name" value="HDc"/>
    <property type="match status" value="1"/>
</dbReference>
<keyword evidence="5" id="KW-0812">Transmembrane</keyword>
<keyword evidence="5" id="KW-1133">Transmembrane helix</keyword>
<keyword evidence="2 5" id="KW-0255">Endonuclease</keyword>
<accession>A0ABY5C2Z4</accession>
<keyword evidence="5" id="KW-0472">Membrane</keyword>
<keyword evidence="10" id="KW-1185">Reference proteome</keyword>
<dbReference type="RefSeq" id="WP_252779942.1">
    <property type="nucleotide sequence ID" value="NZ_CP097478.1"/>
</dbReference>
<feature type="transmembrane region" description="Helical" evidence="5">
    <location>
        <begin position="12"/>
        <end position="34"/>
    </location>
</feature>
<dbReference type="Pfam" id="PF01966">
    <property type="entry name" value="HD"/>
    <property type="match status" value="1"/>
</dbReference>
<evidence type="ECO:0000256" key="7">
    <source>
        <dbReference type="SAM" id="Coils"/>
    </source>
</evidence>
<gene>
    <name evidence="5 9" type="primary">rny</name>
    <name evidence="9" type="ORF">M8332_06050</name>
</gene>
<keyword evidence="4 5" id="KW-0694">RNA-binding</keyword>
<dbReference type="Proteomes" id="UP001057532">
    <property type="component" value="Chromosome"/>
</dbReference>
<evidence type="ECO:0000259" key="8">
    <source>
        <dbReference type="PROSITE" id="PS51831"/>
    </source>
</evidence>
<keyword evidence="1 5" id="KW-0540">Nuclease</keyword>
<evidence type="ECO:0000256" key="3">
    <source>
        <dbReference type="ARBA" id="ARBA00022801"/>
    </source>
</evidence>
<comment type="subcellular location">
    <subcellularLocation>
        <location evidence="5">Cell membrane</location>
        <topology evidence="5">Single-pass membrane protein</topology>
    </subcellularLocation>
</comment>
<dbReference type="SUPFAM" id="SSF109604">
    <property type="entry name" value="HD-domain/PDEase-like"/>
    <property type="match status" value="1"/>
</dbReference>
<dbReference type="InterPro" id="IPR006675">
    <property type="entry name" value="HDIG_dom"/>
</dbReference>
<dbReference type="HAMAP" id="MF_00335">
    <property type="entry name" value="RNase_Y"/>
    <property type="match status" value="1"/>
</dbReference>
<evidence type="ECO:0000313" key="10">
    <source>
        <dbReference type="Proteomes" id="UP001057532"/>
    </source>
</evidence>
<evidence type="ECO:0000256" key="5">
    <source>
        <dbReference type="HAMAP-Rule" id="MF_00335"/>
    </source>
</evidence>
<dbReference type="SMART" id="SM00471">
    <property type="entry name" value="HDc"/>
    <property type="match status" value="1"/>
</dbReference>
<dbReference type="InterPro" id="IPR022711">
    <property type="entry name" value="RNase_Y_N"/>
</dbReference>
<keyword evidence="5" id="KW-1003">Cell membrane</keyword>
<dbReference type="NCBIfam" id="TIGR00277">
    <property type="entry name" value="HDIG"/>
    <property type="match status" value="1"/>
</dbReference>
<dbReference type="EC" id="3.1.-.-" evidence="5 6"/>
<dbReference type="InterPro" id="IPR017705">
    <property type="entry name" value="Ribonuclease_Y"/>
</dbReference>
<organism evidence="9 10">
    <name type="scientific">Fructilactobacillus ixorae</name>
    <dbReference type="NCBI Taxonomy" id="1750535"/>
    <lineage>
        <taxon>Bacteria</taxon>
        <taxon>Bacillati</taxon>
        <taxon>Bacillota</taxon>
        <taxon>Bacilli</taxon>
        <taxon>Lactobacillales</taxon>
        <taxon>Lactobacillaceae</taxon>
        <taxon>Fructilactobacillus</taxon>
    </lineage>
</organism>
<proteinExistence type="inferred from homology"/>